<reference evidence="2 3" key="1">
    <citation type="journal article" date="2012" name="J. Bacteriol.">
        <title>Complete Genome Sequence of Leptospirillum ferrooxidans Strain C2-3, Isolated from a Fresh Volcanic Ash Deposit on the Island of Miyake, Japan.</title>
        <authorList>
            <person name="Fujimura R."/>
            <person name="Sato Y."/>
            <person name="Nishizawa T."/>
            <person name="Oshima K."/>
            <person name="Kim S.-W."/>
            <person name="Hattori M."/>
            <person name="Kamijo T."/>
            <person name="Ohta H."/>
        </authorList>
    </citation>
    <scope>NUCLEOTIDE SEQUENCE [LARGE SCALE GENOMIC DNA]</scope>
    <source>
        <strain evidence="2 3">C2-3</strain>
    </source>
</reference>
<evidence type="ECO:0000313" key="3">
    <source>
        <dbReference type="Proteomes" id="UP000007382"/>
    </source>
</evidence>
<keyword evidence="1" id="KW-0812">Transmembrane</keyword>
<evidence type="ECO:0000313" key="2">
    <source>
        <dbReference type="EMBL" id="BAM06708.1"/>
    </source>
</evidence>
<dbReference type="NCBIfam" id="TIGR02106">
    <property type="entry name" value="cyd_oper_ybgT"/>
    <property type="match status" value="1"/>
</dbReference>
<dbReference type="PATRIC" id="fig|1162668.3.peg.1163"/>
<feature type="transmembrane region" description="Helical" evidence="1">
    <location>
        <begin position="6"/>
        <end position="26"/>
    </location>
</feature>
<dbReference type="Proteomes" id="UP000007382">
    <property type="component" value="Chromosome"/>
</dbReference>
<sequence>MWYFVWIVGVTMAVTLSVMHALWFEIQEDQVTIDRLRVDGKY</sequence>
<accession>I0IN59</accession>
<keyword evidence="1" id="KW-1133">Transmembrane helix</keyword>
<dbReference type="InterPro" id="IPR011724">
    <property type="entry name" value="Cyd_oper_YbgT"/>
</dbReference>
<evidence type="ECO:0000256" key="1">
    <source>
        <dbReference type="SAM" id="Phobius"/>
    </source>
</evidence>
<dbReference type="InterPro" id="IPR012994">
    <property type="entry name" value="YbgT_YccB"/>
</dbReference>
<dbReference type="STRING" id="1162668.LFE_1005"/>
<evidence type="ECO:0008006" key="4">
    <source>
        <dbReference type="Google" id="ProtNLM"/>
    </source>
</evidence>
<dbReference type="OrthoDB" id="9806372at2"/>
<protein>
    <recommendedName>
        <fullName evidence="4">Cyd operon protein YbgT</fullName>
    </recommendedName>
</protein>
<organism evidence="2 3">
    <name type="scientific">Leptospirillum ferrooxidans (strain C2-3)</name>
    <dbReference type="NCBI Taxonomy" id="1162668"/>
    <lineage>
        <taxon>Bacteria</taxon>
        <taxon>Pseudomonadati</taxon>
        <taxon>Nitrospirota</taxon>
        <taxon>Nitrospiria</taxon>
        <taxon>Nitrospirales</taxon>
        <taxon>Nitrospiraceae</taxon>
        <taxon>Leptospirillum</taxon>
    </lineage>
</organism>
<proteinExistence type="predicted"/>
<dbReference type="RefSeq" id="WP_014449199.1">
    <property type="nucleotide sequence ID" value="NC_017094.1"/>
</dbReference>
<dbReference type="AlphaFoldDB" id="I0IN59"/>
<keyword evidence="3" id="KW-1185">Reference proteome</keyword>
<dbReference type="KEGG" id="lfc:LFE_1005"/>
<dbReference type="EMBL" id="AP012342">
    <property type="protein sequence ID" value="BAM06708.1"/>
    <property type="molecule type" value="Genomic_DNA"/>
</dbReference>
<dbReference type="Pfam" id="PF08173">
    <property type="entry name" value="YbgT_YccB"/>
    <property type="match status" value="1"/>
</dbReference>
<keyword evidence="1" id="KW-0472">Membrane</keyword>
<gene>
    <name evidence="2" type="ordered locus">LFE_1005</name>
</gene>
<dbReference type="HOGENOM" id="CLU_207013_2_2_0"/>
<name>I0IN59_LEPFC</name>
<reference evidence="3" key="2">
    <citation type="submission" date="2012-03" db="EMBL/GenBank/DDBJ databases">
        <title>The complete genome sequence of the pioneer microbe on fresh volcanic deposit, Leptospirillum ferrooxidans strain C2-3.</title>
        <authorList>
            <person name="Fujimura R."/>
            <person name="Sato Y."/>
            <person name="Nishizawa T."/>
            <person name="Nanba K."/>
            <person name="Oshima K."/>
            <person name="Hattori M."/>
            <person name="Kamijo T."/>
            <person name="Ohta H."/>
        </authorList>
    </citation>
    <scope>NUCLEOTIDE SEQUENCE [LARGE SCALE GENOMIC DNA]</scope>
    <source>
        <strain evidence="3">C2-3</strain>
    </source>
</reference>